<name>A0A6C0F3A2_9ZZZZ</name>
<dbReference type="EMBL" id="MN739018">
    <property type="protein sequence ID" value="QHT35331.1"/>
    <property type="molecule type" value="Genomic_DNA"/>
</dbReference>
<accession>A0A6C0F3A2</accession>
<dbReference type="Gene3D" id="2.60.120.260">
    <property type="entry name" value="Galactose-binding domain-like"/>
    <property type="match status" value="1"/>
</dbReference>
<organism evidence="1">
    <name type="scientific">viral metagenome</name>
    <dbReference type="NCBI Taxonomy" id="1070528"/>
    <lineage>
        <taxon>unclassified sequences</taxon>
        <taxon>metagenomes</taxon>
        <taxon>organismal metagenomes</taxon>
    </lineage>
</organism>
<sequence length="172" mass="19967">MSLTKSKRKTNKTRKNNKTLSVWIDKTELPFTQKDYGSNFLVMDEVETYNRAGEKNEPISVAQSTIYQPHTFPERCIDGTYYTAKSQQCHTDGKGERWFRLDHAPSTDISKIVIYPYYNMPKGTMIRIVANAPKTHRAALKQTLWSLPFTAKFKTKKTIKFNPKTWTKGQYS</sequence>
<reference evidence="1" key="1">
    <citation type="journal article" date="2020" name="Nature">
        <title>Giant virus diversity and host interactions through global metagenomics.</title>
        <authorList>
            <person name="Schulz F."/>
            <person name="Roux S."/>
            <person name="Paez-Espino D."/>
            <person name="Jungbluth S."/>
            <person name="Walsh D.A."/>
            <person name="Denef V.J."/>
            <person name="McMahon K.D."/>
            <person name="Konstantinidis K.T."/>
            <person name="Eloe-Fadrosh E.A."/>
            <person name="Kyrpides N.C."/>
            <person name="Woyke T."/>
        </authorList>
    </citation>
    <scope>NUCLEOTIDE SEQUENCE</scope>
    <source>
        <strain evidence="1">GVMAG-M-3300009180-1</strain>
    </source>
</reference>
<evidence type="ECO:0000313" key="1">
    <source>
        <dbReference type="EMBL" id="QHT35331.1"/>
    </source>
</evidence>
<dbReference type="AlphaFoldDB" id="A0A6C0F3A2"/>
<protein>
    <submittedName>
        <fullName evidence="1">Uncharacterized protein</fullName>
    </submittedName>
</protein>
<proteinExistence type="predicted"/>